<organism evidence="2 3">
    <name type="scientific">Planktothrix tepida PCC 9214</name>
    <dbReference type="NCBI Taxonomy" id="671072"/>
    <lineage>
        <taxon>Bacteria</taxon>
        <taxon>Bacillati</taxon>
        <taxon>Cyanobacteriota</taxon>
        <taxon>Cyanophyceae</taxon>
        <taxon>Oscillatoriophycideae</taxon>
        <taxon>Oscillatoriales</taxon>
        <taxon>Microcoleaceae</taxon>
        <taxon>Planktothrix</taxon>
    </lineage>
</organism>
<dbReference type="EMBL" id="CZDF01000148">
    <property type="protein sequence ID" value="CUR32131.1"/>
    <property type="molecule type" value="Genomic_DNA"/>
</dbReference>
<evidence type="ECO:0000313" key="3">
    <source>
        <dbReference type="Proteomes" id="UP000184315"/>
    </source>
</evidence>
<feature type="coiled-coil region" evidence="1">
    <location>
        <begin position="37"/>
        <end position="71"/>
    </location>
</feature>
<dbReference type="Proteomes" id="UP000184315">
    <property type="component" value="Unassembled WGS sequence"/>
</dbReference>
<dbReference type="RefSeq" id="WP_139295036.1">
    <property type="nucleotide sequence ID" value="NZ_LN889796.1"/>
</dbReference>
<dbReference type="STRING" id="671072.PL9214430103"/>
<evidence type="ECO:0000313" key="2">
    <source>
        <dbReference type="EMBL" id="CUR32131.1"/>
    </source>
</evidence>
<evidence type="ECO:0000256" key="1">
    <source>
        <dbReference type="SAM" id="Coils"/>
    </source>
</evidence>
<gene>
    <name evidence="2" type="ORF">PL9214430103</name>
</gene>
<keyword evidence="3" id="KW-1185">Reference proteome</keyword>
<keyword evidence="1" id="KW-0175">Coiled coil</keyword>
<accession>A0A1J1LI17</accession>
<reference evidence="3" key="1">
    <citation type="submission" date="2015-10" db="EMBL/GenBank/DDBJ databases">
        <authorList>
            <person name="Regsiter A."/>
            <person name="william w."/>
        </authorList>
    </citation>
    <scope>NUCLEOTIDE SEQUENCE [LARGE SCALE GENOMIC DNA]</scope>
</reference>
<dbReference type="AlphaFoldDB" id="A0A1J1LI17"/>
<proteinExistence type="predicted"/>
<sequence>MNTDQMTLEQQHDESENVWEIKYKLLKSNYDYISKEIDQKRDRILELSQQLKDREAQIKKLTETVAESEIKIKAVHSISQVTGKTSLTHAQRRAIAWVQESILAGEKVANPSFYDEF</sequence>
<protein>
    <submittedName>
        <fullName evidence="2">Uncharacterized protein</fullName>
    </submittedName>
</protein>
<name>A0A1J1LI17_9CYAN</name>